<dbReference type="Gene3D" id="2.20.100.10">
    <property type="entry name" value="Thrombospondin type-1 (TSP1) repeat"/>
    <property type="match status" value="1"/>
</dbReference>
<evidence type="ECO:0000256" key="1">
    <source>
        <dbReference type="ARBA" id="ARBA00022670"/>
    </source>
</evidence>
<dbReference type="InterPro" id="IPR034035">
    <property type="entry name" value="Astacin-like_dom"/>
</dbReference>
<evidence type="ECO:0000256" key="7">
    <source>
        <dbReference type="ARBA" id="ARBA00023180"/>
    </source>
</evidence>
<dbReference type="Pfam" id="PF00090">
    <property type="entry name" value="TSP_1"/>
    <property type="match status" value="2"/>
</dbReference>
<comment type="caution">
    <text evidence="8">Lacks conserved residue(s) required for the propagation of feature annotation.</text>
</comment>
<evidence type="ECO:0000256" key="4">
    <source>
        <dbReference type="ARBA" id="ARBA00022833"/>
    </source>
</evidence>
<dbReference type="Pfam" id="PF24562">
    <property type="entry name" value="CysR_MRC2_N"/>
    <property type="match status" value="3"/>
</dbReference>
<dbReference type="Gene3D" id="3.40.390.10">
    <property type="entry name" value="Collagenase (Catalytic Domain)"/>
    <property type="match status" value="1"/>
</dbReference>
<accession>A0A6S7HU31</accession>
<dbReference type="GO" id="GO:0006508">
    <property type="term" value="P:proteolysis"/>
    <property type="evidence" value="ECO:0007669"/>
    <property type="project" value="UniProtKB-KW"/>
</dbReference>
<feature type="compositionally biased region" description="Low complexity" evidence="10">
    <location>
        <begin position="513"/>
        <end position="533"/>
    </location>
</feature>
<reference evidence="11" key="1">
    <citation type="submission" date="2020-04" db="EMBL/GenBank/DDBJ databases">
        <authorList>
            <person name="Alioto T."/>
            <person name="Alioto T."/>
            <person name="Gomez Garrido J."/>
        </authorList>
    </citation>
    <scope>NUCLEOTIDE SEQUENCE</scope>
    <source>
        <strain evidence="11">A484AB</strain>
    </source>
</reference>
<evidence type="ECO:0000313" key="11">
    <source>
        <dbReference type="EMBL" id="CAB4008039.1"/>
    </source>
</evidence>
<keyword evidence="6" id="KW-1015">Disulfide bond</keyword>
<dbReference type="InterPro" id="IPR006026">
    <property type="entry name" value="Peptidase_Metallo"/>
</dbReference>
<evidence type="ECO:0000313" key="12">
    <source>
        <dbReference type="Proteomes" id="UP001152795"/>
    </source>
</evidence>
<dbReference type="SMART" id="SM00137">
    <property type="entry name" value="MAM"/>
    <property type="match status" value="1"/>
</dbReference>
<dbReference type="GO" id="GO:0004222">
    <property type="term" value="F:metalloendopeptidase activity"/>
    <property type="evidence" value="ECO:0007669"/>
    <property type="project" value="UniProtKB-UniRule"/>
</dbReference>
<dbReference type="PROSITE" id="PS50231">
    <property type="entry name" value="RICIN_B_LECTIN"/>
    <property type="match status" value="3"/>
</dbReference>
<dbReference type="InterPro" id="IPR000772">
    <property type="entry name" value="Ricin_B_lectin"/>
</dbReference>
<keyword evidence="4 8" id="KW-0862">Zinc</keyword>
<dbReference type="Pfam" id="PF01400">
    <property type="entry name" value="Astacin"/>
    <property type="match status" value="1"/>
</dbReference>
<dbReference type="PANTHER" id="PTHR10127">
    <property type="entry name" value="DISCOIDIN, CUB, EGF, LAMININ , AND ZINC METALLOPROTEASE DOMAIN CONTAINING"/>
    <property type="match status" value="1"/>
</dbReference>
<gene>
    <name evidence="11" type="ORF">PACLA_8A038966</name>
</gene>
<feature type="compositionally biased region" description="Low complexity" evidence="10">
    <location>
        <begin position="692"/>
        <end position="705"/>
    </location>
</feature>
<dbReference type="OrthoDB" id="291007at2759"/>
<comment type="caution">
    <text evidence="11">The sequence shown here is derived from an EMBL/GenBank/DDBJ whole genome shotgun (WGS) entry which is preliminary data.</text>
</comment>
<feature type="binding site" evidence="8">
    <location>
        <position position="125"/>
    </location>
    <ligand>
        <name>Zn(2+)</name>
        <dbReference type="ChEBI" id="CHEBI:29105"/>
        <note>catalytic</note>
    </ligand>
</feature>
<dbReference type="InterPro" id="IPR035992">
    <property type="entry name" value="Ricin_B-like_lectins"/>
</dbReference>
<comment type="cofactor">
    <cofactor evidence="8 9">
        <name>Zn(2+)</name>
        <dbReference type="ChEBI" id="CHEBI:29105"/>
    </cofactor>
    <text evidence="8 9">Binds 1 zinc ion per subunit.</text>
</comment>
<organism evidence="11 12">
    <name type="scientific">Paramuricea clavata</name>
    <name type="common">Red gorgonian</name>
    <name type="synonym">Violescent sea-whip</name>
    <dbReference type="NCBI Taxonomy" id="317549"/>
    <lineage>
        <taxon>Eukaryota</taxon>
        <taxon>Metazoa</taxon>
        <taxon>Cnidaria</taxon>
        <taxon>Anthozoa</taxon>
        <taxon>Octocorallia</taxon>
        <taxon>Malacalcyonacea</taxon>
        <taxon>Plexauridae</taxon>
        <taxon>Paramuricea</taxon>
    </lineage>
</organism>
<feature type="binding site" evidence="8">
    <location>
        <position position="119"/>
    </location>
    <ligand>
        <name>Zn(2+)</name>
        <dbReference type="ChEBI" id="CHEBI:29105"/>
        <note>catalytic</note>
    </ligand>
</feature>
<dbReference type="SMART" id="SM00209">
    <property type="entry name" value="TSP1"/>
    <property type="match status" value="2"/>
</dbReference>
<keyword evidence="7" id="KW-0325">Glycoprotein</keyword>
<dbReference type="InterPro" id="IPR000998">
    <property type="entry name" value="MAM_dom"/>
</dbReference>
<feature type="non-terminal residue" evidence="11">
    <location>
        <position position="1"/>
    </location>
</feature>
<dbReference type="SUPFAM" id="SSF82895">
    <property type="entry name" value="TSP-1 type 1 repeat"/>
    <property type="match status" value="1"/>
</dbReference>
<dbReference type="PRINTS" id="PR00480">
    <property type="entry name" value="ASTACIN"/>
</dbReference>
<keyword evidence="2 8" id="KW-0479">Metal-binding</keyword>
<dbReference type="PROSITE" id="PS00740">
    <property type="entry name" value="MAM_1"/>
    <property type="match status" value="1"/>
</dbReference>
<evidence type="ECO:0000256" key="8">
    <source>
        <dbReference type="PROSITE-ProRule" id="PRU01211"/>
    </source>
</evidence>
<feature type="binding site" evidence="8">
    <location>
        <position position="115"/>
    </location>
    <ligand>
        <name>Zn(2+)</name>
        <dbReference type="ChEBI" id="CHEBI:29105"/>
        <note>catalytic</note>
    </ligand>
</feature>
<dbReference type="Proteomes" id="UP001152795">
    <property type="component" value="Unassembled WGS sequence"/>
</dbReference>
<dbReference type="FunFam" id="3.40.390.10:FF:000077">
    <property type="entry name" value="Metalloendopeptidase"/>
    <property type="match status" value="1"/>
</dbReference>
<dbReference type="CDD" id="cd04280">
    <property type="entry name" value="ZnMc_astacin_like"/>
    <property type="match status" value="1"/>
</dbReference>
<dbReference type="PANTHER" id="PTHR10127:SF780">
    <property type="entry name" value="METALLOENDOPEPTIDASE"/>
    <property type="match status" value="1"/>
</dbReference>
<feature type="region of interest" description="Disordered" evidence="10">
    <location>
        <begin position="507"/>
        <end position="533"/>
    </location>
</feature>
<feature type="non-terminal residue" evidence="11">
    <location>
        <position position="1070"/>
    </location>
</feature>
<dbReference type="InterPro" id="IPR001506">
    <property type="entry name" value="Peptidase_M12A"/>
</dbReference>
<feature type="region of interest" description="Disordered" evidence="10">
    <location>
        <begin position="692"/>
        <end position="712"/>
    </location>
</feature>
<dbReference type="InterPro" id="IPR024079">
    <property type="entry name" value="MetalloPept_cat_dom_sf"/>
</dbReference>
<dbReference type="InterPro" id="IPR036383">
    <property type="entry name" value="TSP1_rpt_sf"/>
</dbReference>
<name>A0A6S7HU31_PARCT</name>
<keyword evidence="5 8" id="KW-0482">Metalloprotease</keyword>
<dbReference type="SUPFAM" id="SSF49899">
    <property type="entry name" value="Concanavalin A-like lectins/glucanases"/>
    <property type="match status" value="1"/>
</dbReference>
<dbReference type="AlphaFoldDB" id="A0A6S7HU31"/>
<dbReference type="PROSITE" id="PS51864">
    <property type="entry name" value="ASTACIN"/>
    <property type="match status" value="1"/>
</dbReference>
<sequence length="1070" mass="120606">EGFLKWPELYFKRAAAMLTVFQHKGSKFTWYSRVLASPLSKIINLESVLKGTVKAAINEFHEKTCLKFVPHTNEKNWIRFVRKSGCWSRVGKQRWAGVQEISLGRGCNHAGTAKHELMHAIGFWHEQSRPDRNEYIQIFWENIPLDKQHNFNKYSHGTVDILRTNYDFKSLMHYEKYAFSKNGQATIRAINQPELTLGQRIRLSETDVIKINAIYDCTDSASGAWSQWSEFSPCSSYCDKFRQRFCSSRDRAKDCPAADQYGIQTETVKCSDKECYAPVDGHWGRWSSWSACSPLCGPGKRQRTRRCEDPPPSHGGKDCTGIEAQSKDCFYKKCSLGPDDCDFDDEAGWCIWHNLKKPWYLRSGETSSSGTGPVGDNSGLKGGRYIYFESSSPVQPGEQGIVDSKIFAPTQATCMLFYFSMYGDTMGNLSVYLQNMDRLSLQSNGEKLWEMIGNQGRSWHYSNVTITSNTLFKIRFIATKGSNFRSDMALDDIRFNNQSCLTLTSTARPTLPPTTEKTSTLNPTTTETRTTSSTNRERFMIYNSAHDKCISIDGLSKVTARTCALASPNRMWKWTKYGQLQNIFTLGCLTAPDPPVDWGRVELAVCDKNYGLQIWSCSDDFVRLADTTLNLNFGNFQGGDYVVLFKGTGGWSKWKLFGKEKSICEKRKDNLSTTPQTQSTVQTTVQLTTKLTSTQQPTTTLGPSTRNPTEITTPTPSAKGFLIYSAAHNKCISMIGNDIITARPCDLISANQMWRWTQCDQLQNSFSQTCLSAPETPVNWDRLKLSTCDCHDNHQVWACTDDFVRLNGTILNVNYGNSRGGDSIVLFQGTGTWSKWKVYGEDLPVCEKRKDVIVTTTPVPPTTPQPTTNPSTPIEISTATPTLPPLRRNEFLIYNADLNKCVTIEDSVLTAGSCDLPSPNKVWRWTPFGQIQNIFSLGCLSVPDKPSNWARVEVVKCDRQKVRQMWICADHMLRPKGTILNLNFGNVQGGDSVVLFQGAGSWSKWQVFGEGNNICSKQKGFQIYNADHDKCIDNQNLIHVIVEVMKSHGAEYHVDLHVSKVSNAFLRFKT</sequence>
<evidence type="ECO:0000256" key="6">
    <source>
        <dbReference type="ARBA" id="ARBA00023157"/>
    </source>
</evidence>
<dbReference type="SMART" id="SM00458">
    <property type="entry name" value="RICIN"/>
    <property type="match status" value="3"/>
</dbReference>
<keyword evidence="3 8" id="KW-0378">Hydrolase</keyword>
<dbReference type="InterPro" id="IPR013320">
    <property type="entry name" value="ConA-like_dom_sf"/>
</dbReference>
<dbReference type="Pfam" id="PF00629">
    <property type="entry name" value="MAM"/>
    <property type="match status" value="1"/>
</dbReference>
<dbReference type="SMART" id="SM00235">
    <property type="entry name" value="ZnMc"/>
    <property type="match status" value="1"/>
</dbReference>
<evidence type="ECO:0000256" key="2">
    <source>
        <dbReference type="ARBA" id="ARBA00022723"/>
    </source>
</evidence>
<dbReference type="PROSITE" id="PS50060">
    <property type="entry name" value="MAM_2"/>
    <property type="match status" value="1"/>
</dbReference>
<evidence type="ECO:0000256" key="3">
    <source>
        <dbReference type="ARBA" id="ARBA00022801"/>
    </source>
</evidence>
<evidence type="ECO:0000256" key="5">
    <source>
        <dbReference type="ARBA" id="ARBA00023049"/>
    </source>
</evidence>
<dbReference type="Gene3D" id="2.80.10.50">
    <property type="match status" value="3"/>
</dbReference>
<dbReference type="CDD" id="cd06263">
    <property type="entry name" value="MAM"/>
    <property type="match status" value="1"/>
</dbReference>
<dbReference type="InterPro" id="IPR000884">
    <property type="entry name" value="TSP1_rpt"/>
</dbReference>
<dbReference type="Gene3D" id="2.60.120.200">
    <property type="match status" value="1"/>
</dbReference>
<keyword evidence="1 8" id="KW-0645">Protease</keyword>
<dbReference type="SUPFAM" id="SSF55486">
    <property type="entry name" value="Metalloproteases ('zincins'), catalytic domain"/>
    <property type="match status" value="1"/>
</dbReference>
<dbReference type="PROSITE" id="PS50092">
    <property type="entry name" value="TSP1"/>
    <property type="match status" value="2"/>
</dbReference>
<dbReference type="FunFam" id="2.20.100.10:FF:000002">
    <property type="entry name" value="Unc-5 netrin receptor C"/>
    <property type="match status" value="1"/>
</dbReference>
<evidence type="ECO:0000256" key="10">
    <source>
        <dbReference type="SAM" id="MobiDB-lite"/>
    </source>
</evidence>
<dbReference type="CDD" id="cd23385">
    <property type="entry name" value="beta-trefoil_Ricin_MRC-like"/>
    <property type="match status" value="1"/>
</dbReference>
<evidence type="ECO:0000256" key="9">
    <source>
        <dbReference type="RuleBase" id="RU361183"/>
    </source>
</evidence>
<dbReference type="EMBL" id="CACRXK020006001">
    <property type="protein sequence ID" value="CAB4008039.1"/>
    <property type="molecule type" value="Genomic_DNA"/>
</dbReference>
<proteinExistence type="predicted"/>
<feature type="active site" evidence="8">
    <location>
        <position position="116"/>
    </location>
</feature>
<feature type="region of interest" description="Disordered" evidence="10">
    <location>
        <begin position="856"/>
        <end position="880"/>
    </location>
</feature>
<keyword evidence="12" id="KW-1185">Reference proteome</keyword>
<dbReference type="GO" id="GO:0008270">
    <property type="term" value="F:zinc ion binding"/>
    <property type="evidence" value="ECO:0007669"/>
    <property type="project" value="UniProtKB-UniRule"/>
</dbReference>
<dbReference type="EC" id="3.4.24.-" evidence="9"/>
<dbReference type="GO" id="GO:0016020">
    <property type="term" value="C:membrane"/>
    <property type="evidence" value="ECO:0007669"/>
    <property type="project" value="InterPro"/>
</dbReference>
<protein>
    <recommendedName>
        <fullName evidence="9">Metalloendopeptidase</fullName>
        <ecNumber evidence="9">3.4.24.-</ecNumber>
    </recommendedName>
</protein>
<dbReference type="SUPFAM" id="SSF50370">
    <property type="entry name" value="Ricin B-like lectins"/>
    <property type="match status" value="3"/>
</dbReference>